<feature type="domain" description="ABC3 transporter permease C-terminal" evidence="8">
    <location>
        <begin position="694"/>
        <end position="804"/>
    </location>
</feature>
<dbReference type="PANTHER" id="PTHR30572:SF4">
    <property type="entry name" value="ABC TRANSPORTER PERMEASE YTRF"/>
    <property type="match status" value="1"/>
</dbReference>
<dbReference type="InterPro" id="IPR003838">
    <property type="entry name" value="ABC3_permease_C"/>
</dbReference>
<feature type="transmembrane region" description="Helical" evidence="7">
    <location>
        <begin position="366"/>
        <end position="389"/>
    </location>
</feature>
<proteinExistence type="inferred from homology"/>
<sequence>MTTLLQDIRYAVRQLWNHPGFSLTAILSLALGIGATVSVFSIIYAVLMNPWPYTNPERIASIALLDKSDKDQGYGLNGPQSRELAKAHSLEYVVAFNGWNLTITGSDVPEDVQAMYFTGNLFQMLGVPALYGRYFVPADAPDGQDPQPVIVLSNKFWRRHYNGDPSVVGKTIQLVHKTYTVIGIMPPRFGFFGPDVYLPLKLSNSVTEQYGTMVKLRPDVTQTAAAAELQSYFQAFSKQTPDHFPKQQYKIEIQNLNHWFSQQIGKTLYLLFGAVGLLLAIGCGNVSILLLARGTARQHEFAVRSAVGASSSRIIRQLLTESLLIALTGAGLGVILAYQSLGLIVARLPRNAFPNEADFHVHLPVLLFSVGLAMVTGILFGLFPALQLARPEINQVMQSNTRKVAGTVRGKQLHSYLIAGQIALTLLLLTAAGAAIEGFVHMMRVNLGYNPHNTMSVGIPVHENTFSTWTERVNYFEQLRQKIGTLPDVISTGISTNATPPDSGWEQPFELLGKTAAEDQKASINLVDSNYFSTLQIPLRQGRLWDATETAHGALLVVVNETFAKHYYPTGSILSSSVKIPSLKNEPPNRLVAPGSDGWLQIIGVTADVLDDGLDKPVKPAIYLPYSVNMWMWTQVLVRSRVDPRNILHSVKQQIVSVNPDQQATLWDDGVLETWIHNQTVWARGRLISILFAAFSILALALAAVGLYSVVSYSVVQRTNEFGIRMALGAQRWHVLKIVFASAGVSIGLGIGVGLALSLGLNRMITRWIETTSASPLILLAVSFLLLVVAALACLLPARRASAVDPMTALRCE</sequence>
<feature type="transmembrane region" description="Helical" evidence="7">
    <location>
        <begin position="268"/>
        <end position="292"/>
    </location>
</feature>
<dbReference type="Proteomes" id="UP000515312">
    <property type="component" value="Chromosome"/>
</dbReference>
<dbReference type="AlphaFoldDB" id="A0A7G8BGU4"/>
<feature type="transmembrane region" description="Helical" evidence="7">
    <location>
        <begin position="21"/>
        <end position="47"/>
    </location>
</feature>
<evidence type="ECO:0000256" key="5">
    <source>
        <dbReference type="ARBA" id="ARBA00023136"/>
    </source>
</evidence>
<keyword evidence="5 7" id="KW-0472">Membrane</keyword>
<comment type="similarity">
    <text evidence="6">Belongs to the ABC-4 integral membrane protein family.</text>
</comment>
<dbReference type="Pfam" id="PF12704">
    <property type="entry name" value="MacB_PCD"/>
    <property type="match status" value="2"/>
</dbReference>
<dbReference type="RefSeq" id="WP_186742681.1">
    <property type="nucleotide sequence ID" value="NZ_CP060394.1"/>
</dbReference>
<dbReference type="PANTHER" id="PTHR30572">
    <property type="entry name" value="MEMBRANE COMPONENT OF TRANSPORTER-RELATED"/>
    <property type="match status" value="1"/>
</dbReference>
<dbReference type="KEGG" id="adin:H7849_22395"/>
<feature type="domain" description="ABC3 transporter permease C-terminal" evidence="8">
    <location>
        <begin position="275"/>
        <end position="392"/>
    </location>
</feature>
<feature type="transmembrane region" description="Helical" evidence="7">
    <location>
        <begin position="416"/>
        <end position="436"/>
    </location>
</feature>
<evidence type="ECO:0000256" key="4">
    <source>
        <dbReference type="ARBA" id="ARBA00022989"/>
    </source>
</evidence>
<name>A0A7G8BGU4_9BACT</name>
<comment type="subcellular location">
    <subcellularLocation>
        <location evidence="1">Cell membrane</location>
        <topology evidence="1">Multi-pass membrane protein</topology>
    </subcellularLocation>
</comment>
<evidence type="ECO:0000313" key="10">
    <source>
        <dbReference type="EMBL" id="QNI31764.1"/>
    </source>
</evidence>
<evidence type="ECO:0000259" key="9">
    <source>
        <dbReference type="Pfam" id="PF12704"/>
    </source>
</evidence>
<organism evidence="10 11">
    <name type="scientific">Alloacidobacterium dinghuense</name>
    <dbReference type="NCBI Taxonomy" id="2763107"/>
    <lineage>
        <taxon>Bacteria</taxon>
        <taxon>Pseudomonadati</taxon>
        <taxon>Acidobacteriota</taxon>
        <taxon>Terriglobia</taxon>
        <taxon>Terriglobales</taxon>
        <taxon>Acidobacteriaceae</taxon>
        <taxon>Alloacidobacterium</taxon>
    </lineage>
</organism>
<evidence type="ECO:0000256" key="6">
    <source>
        <dbReference type="ARBA" id="ARBA00038076"/>
    </source>
</evidence>
<feature type="domain" description="MacB-like periplasmic core" evidence="9">
    <location>
        <begin position="22"/>
        <end position="231"/>
    </location>
</feature>
<keyword evidence="4 7" id="KW-1133">Transmembrane helix</keyword>
<keyword evidence="2" id="KW-1003">Cell membrane</keyword>
<dbReference type="GO" id="GO:0005886">
    <property type="term" value="C:plasma membrane"/>
    <property type="evidence" value="ECO:0007669"/>
    <property type="project" value="UniProtKB-SubCell"/>
</dbReference>
<feature type="transmembrane region" description="Helical" evidence="7">
    <location>
        <begin position="777"/>
        <end position="798"/>
    </location>
</feature>
<evidence type="ECO:0000256" key="1">
    <source>
        <dbReference type="ARBA" id="ARBA00004651"/>
    </source>
</evidence>
<dbReference type="GO" id="GO:0022857">
    <property type="term" value="F:transmembrane transporter activity"/>
    <property type="evidence" value="ECO:0007669"/>
    <property type="project" value="TreeGrafter"/>
</dbReference>
<evidence type="ECO:0000256" key="7">
    <source>
        <dbReference type="SAM" id="Phobius"/>
    </source>
</evidence>
<dbReference type="InterPro" id="IPR017800">
    <property type="entry name" value="ADOP"/>
</dbReference>
<dbReference type="Pfam" id="PF02687">
    <property type="entry name" value="FtsX"/>
    <property type="match status" value="2"/>
</dbReference>
<protein>
    <submittedName>
        <fullName evidence="10">ABC transporter permease</fullName>
    </submittedName>
</protein>
<dbReference type="InterPro" id="IPR050250">
    <property type="entry name" value="Macrolide_Exporter_MacB"/>
</dbReference>
<feature type="transmembrane region" description="Helical" evidence="7">
    <location>
        <begin position="735"/>
        <end position="757"/>
    </location>
</feature>
<evidence type="ECO:0000313" key="11">
    <source>
        <dbReference type="Proteomes" id="UP000515312"/>
    </source>
</evidence>
<evidence type="ECO:0000256" key="3">
    <source>
        <dbReference type="ARBA" id="ARBA00022692"/>
    </source>
</evidence>
<dbReference type="InterPro" id="IPR025857">
    <property type="entry name" value="MacB_PCD"/>
</dbReference>
<accession>A0A7G8BGU4</accession>
<feature type="transmembrane region" description="Helical" evidence="7">
    <location>
        <begin position="687"/>
        <end position="715"/>
    </location>
</feature>
<evidence type="ECO:0000259" key="8">
    <source>
        <dbReference type="Pfam" id="PF02687"/>
    </source>
</evidence>
<feature type="transmembrane region" description="Helical" evidence="7">
    <location>
        <begin position="323"/>
        <end position="346"/>
    </location>
</feature>
<dbReference type="EMBL" id="CP060394">
    <property type="protein sequence ID" value="QNI31764.1"/>
    <property type="molecule type" value="Genomic_DNA"/>
</dbReference>
<reference evidence="10 11" key="1">
    <citation type="submission" date="2020-08" db="EMBL/GenBank/DDBJ databases">
        <title>Edaphobacter telluris sp. nov. and Acidobacterium dinghuensis sp. nov., two acidobacteria isolated from forest soil.</title>
        <authorList>
            <person name="Fu J."/>
            <person name="Qiu L."/>
        </authorList>
    </citation>
    <scope>NUCLEOTIDE SEQUENCE [LARGE SCALE GENOMIC DNA]</scope>
    <source>
        <strain evidence="10">4Y35</strain>
    </source>
</reference>
<keyword evidence="3 7" id="KW-0812">Transmembrane</keyword>
<dbReference type="NCBIfam" id="TIGR03434">
    <property type="entry name" value="ADOP"/>
    <property type="match status" value="1"/>
</dbReference>
<gene>
    <name evidence="10" type="ORF">H7849_22395</name>
</gene>
<feature type="domain" description="MacB-like periplasmic core" evidence="9">
    <location>
        <begin position="424"/>
        <end position="643"/>
    </location>
</feature>
<keyword evidence="11" id="KW-1185">Reference proteome</keyword>
<evidence type="ECO:0000256" key="2">
    <source>
        <dbReference type="ARBA" id="ARBA00022475"/>
    </source>
</evidence>